<evidence type="ECO:0000313" key="2">
    <source>
        <dbReference type="EMBL" id="KJY54779.1"/>
    </source>
</evidence>
<dbReference type="RefSeq" id="WP_046325873.1">
    <property type="nucleotide sequence ID" value="NZ_JBHTMT010000007.1"/>
</dbReference>
<keyword evidence="2" id="KW-0614">Plasmid</keyword>
<sequence length="241" mass="28372">MNLVSKSTLASYYECYLYKLLREHHEDNNKFHYVITKYLANTEKGDELKNENIISRDNNHSKKQSNRVGEPKPEFKKQDKQKKDEKVKQKNMNSTFVDLKKSFETAEWLRKLNSLKVDISNNLTKMKIKKIDIINLNNNSENYLPLNSRSLNLLYSVIIGINLDIILIFNDQTIISLAPKNWLETATPETLIKNNYSFVYHDLDIRAFEQDLKSICVDEITAPQYIQMWLKYIPIVFAKDK</sequence>
<dbReference type="HOGENOM" id="CLU_100554_0_0_9"/>
<proteinExistence type="predicted"/>
<name>A0A0F4L937_9LACO</name>
<reference evidence="2 3" key="1">
    <citation type="submission" date="2015-01" db="EMBL/GenBank/DDBJ databases">
        <title>Comparative genomics of the lactic acid bacteria isolated from the honey bee gut.</title>
        <authorList>
            <person name="Ellegaard K.M."/>
            <person name="Tamarit D."/>
            <person name="Javelind E."/>
            <person name="Olofsson T."/>
            <person name="Andersson S.G."/>
            <person name="Vasquez A."/>
        </authorList>
    </citation>
    <scope>NUCLEOTIDE SEQUENCE [LARGE SCALE GENOMIC DNA]</scope>
    <source>
        <strain evidence="2 3">Hma8</strain>
        <plasmid evidence="2">pHma8p1</plasmid>
    </source>
</reference>
<dbReference type="Proteomes" id="UP000033531">
    <property type="component" value="Plasmid pHma8p1"/>
</dbReference>
<protein>
    <submittedName>
        <fullName evidence="2">Uncharacterized protein</fullName>
    </submittedName>
</protein>
<feature type="region of interest" description="Disordered" evidence="1">
    <location>
        <begin position="50"/>
        <end position="90"/>
    </location>
</feature>
<feature type="compositionally biased region" description="Basic and acidic residues" evidence="1">
    <location>
        <begin position="69"/>
        <end position="88"/>
    </location>
</feature>
<evidence type="ECO:0000313" key="3">
    <source>
        <dbReference type="Proteomes" id="UP000033531"/>
    </source>
</evidence>
<comment type="caution">
    <text evidence="2">The sequence shown here is derived from an EMBL/GenBank/DDBJ whole genome shotgun (WGS) entry which is preliminary data.</text>
</comment>
<dbReference type="OrthoDB" id="10010233at2"/>
<gene>
    <name evidence="2" type="ORF">JF74_19650</name>
</gene>
<dbReference type="PATRIC" id="fig|1218507.3.peg.115"/>
<dbReference type="EMBL" id="JXLI01000019">
    <property type="protein sequence ID" value="KJY54779.1"/>
    <property type="molecule type" value="Genomic_DNA"/>
</dbReference>
<accession>A0A0F4L937</accession>
<organism evidence="2 3">
    <name type="scientific">Lactobacillus melliventris</name>
    <dbReference type="NCBI Taxonomy" id="1218507"/>
    <lineage>
        <taxon>Bacteria</taxon>
        <taxon>Bacillati</taxon>
        <taxon>Bacillota</taxon>
        <taxon>Bacilli</taxon>
        <taxon>Lactobacillales</taxon>
        <taxon>Lactobacillaceae</taxon>
        <taxon>Lactobacillus</taxon>
    </lineage>
</organism>
<dbReference type="AlphaFoldDB" id="A0A0F4L937"/>
<geneLocation type="plasmid" evidence="2">
    <name>pHma8p1</name>
</geneLocation>
<evidence type="ECO:0000256" key="1">
    <source>
        <dbReference type="SAM" id="MobiDB-lite"/>
    </source>
</evidence>